<evidence type="ECO:0000313" key="3">
    <source>
        <dbReference type="Proteomes" id="UP000007148"/>
    </source>
</evidence>
<accession>G4TU79</accession>
<evidence type="ECO:0000313" key="2">
    <source>
        <dbReference type="EMBL" id="CCA74872.1"/>
    </source>
</evidence>
<keyword evidence="3" id="KW-1185">Reference proteome</keyword>
<name>G4TU79_SERID</name>
<reference evidence="2 3" key="1">
    <citation type="journal article" date="2011" name="PLoS Pathog.">
        <title>Endophytic Life Strategies Decoded by Genome and Transcriptome Analyses of the Mutualistic Root Symbiont Piriformospora indica.</title>
        <authorList>
            <person name="Zuccaro A."/>
            <person name="Lahrmann U."/>
            <person name="Guldener U."/>
            <person name="Langen G."/>
            <person name="Pfiffi S."/>
            <person name="Biedenkopf D."/>
            <person name="Wong P."/>
            <person name="Samans B."/>
            <person name="Grimm C."/>
            <person name="Basiewicz M."/>
            <person name="Murat C."/>
            <person name="Martin F."/>
            <person name="Kogel K.H."/>
        </authorList>
    </citation>
    <scope>NUCLEOTIDE SEQUENCE [LARGE SCALE GENOMIC DNA]</scope>
    <source>
        <strain evidence="2 3">DSM 11827</strain>
    </source>
</reference>
<protein>
    <submittedName>
        <fullName evidence="2">Uncharacterized protein</fullName>
    </submittedName>
</protein>
<dbReference type="InParanoid" id="G4TU79"/>
<feature type="region of interest" description="Disordered" evidence="1">
    <location>
        <begin position="16"/>
        <end position="49"/>
    </location>
</feature>
<dbReference type="Proteomes" id="UP000007148">
    <property type="component" value="Unassembled WGS sequence"/>
</dbReference>
<dbReference type="AlphaFoldDB" id="G4TU79"/>
<comment type="caution">
    <text evidence="2">The sequence shown here is derived from an EMBL/GenBank/DDBJ whole genome shotgun (WGS) entry which is preliminary data.</text>
</comment>
<proteinExistence type="predicted"/>
<evidence type="ECO:0000256" key="1">
    <source>
        <dbReference type="SAM" id="MobiDB-lite"/>
    </source>
</evidence>
<dbReference type="HOGENOM" id="CLU_1741296_0_0_1"/>
<feature type="region of interest" description="Disordered" evidence="1">
    <location>
        <begin position="89"/>
        <end position="131"/>
    </location>
</feature>
<sequence length="150" mass="16775">MGRYRRRRYEEFLAPDAQALRGEEKTTSHLEDDPRLSIKPPRQYKGPLQQTTTAIPVETASSLIQQRKSVAPSSDEIRILGVSPVVTGRRGTVETGSQLPMDTPNVGSSVSEDAWDQGPPAYSPRRSPLYMEDWKPGRVPFDSANHQTRV</sequence>
<feature type="compositionally biased region" description="Basic and acidic residues" evidence="1">
    <location>
        <begin position="21"/>
        <end position="36"/>
    </location>
</feature>
<feature type="compositionally biased region" description="Polar residues" evidence="1">
    <location>
        <begin position="94"/>
        <end position="111"/>
    </location>
</feature>
<gene>
    <name evidence="2" type="ORF">PIIN_08842</name>
</gene>
<organism evidence="2 3">
    <name type="scientific">Serendipita indica (strain DSM 11827)</name>
    <name type="common">Root endophyte fungus</name>
    <name type="synonym">Piriformospora indica</name>
    <dbReference type="NCBI Taxonomy" id="1109443"/>
    <lineage>
        <taxon>Eukaryota</taxon>
        <taxon>Fungi</taxon>
        <taxon>Dikarya</taxon>
        <taxon>Basidiomycota</taxon>
        <taxon>Agaricomycotina</taxon>
        <taxon>Agaricomycetes</taxon>
        <taxon>Sebacinales</taxon>
        <taxon>Serendipitaceae</taxon>
        <taxon>Serendipita</taxon>
    </lineage>
</organism>
<dbReference type="EMBL" id="CAFZ01000366">
    <property type="protein sequence ID" value="CCA74872.1"/>
    <property type="molecule type" value="Genomic_DNA"/>
</dbReference>